<sequence>MTDNVNSSVNSSATSSVSTENSTDSCTPGSNPSSVPGSSADQQQSGALKGALNRAGLVGLGVVAGIAVSLQFSAMAQRAAEPALPLEELRQLADVYGLIKTDYVEKVEDRKLLTEAISGMVASLDPHSAYLDKKAYAELREGSQGRFVGLGIEIAQGDEGYIRIVAPIEDSPAYRAGIKAGDLITRLDSMPLKGMSLDESVKKMRGEPHSKVTLTVLRAEEPQPLTFSLVREEILQKSVKGKIVEPGYAWLRVAQFQEPTVDDLAAKITELYRQDPNLKGMVLDLRNDPGGVLQGAIGVAAAFLPKDTPVVSTNGQLPDSKQIYYARAEYYSLRSDSDPLARLPDAVKRVPLAVLVNTGSASASEIVAGALQDYGRARIIGTQTFGKGSVQTIRQLSADTALKLTTARYYTPHGRAIQAKGIVPDLHVNEHADGDGLNALRMREADLSRHLANDREAEASQERRDELEEQARILALEKKRKPLEYGGAEDFQLAQALNHLKGLPVQTARPESAIVQAAAK</sequence>
<dbReference type="SUPFAM" id="SSF50156">
    <property type="entry name" value="PDZ domain-like"/>
    <property type="match status" value="1"/>
</dbReference>
<dbReference type="InterPro" id="IPR055210">
    <property type="entry name" value="CtpA/B_N"/>
</dbReference>
<dbReference type="Proteomes" id="UP000584325">
    <property type="component" value="Unassembled WGS sequence"/>
</dbReference>
<comment type="caution">
    <text evidence="9">The sequence shown here is derived from an EMBL/GenBank/DDBJ whole genome shotgun (WGS) entry which is preliminary data.</text>
</comment>
<dbReference type="GO" id="GO:0007165">
    <property type="term" value="P:signal transduction"/>
    <property type="evidence" value="ECO:0007669"/>
    <property type="project" value="TreeGrafter"/>
</dbReference>
<dbReference type="NCBIfam" id="TIGR00225">
    <property type="entry name" value="prc"/>
    <property type="match status" value="1"/>
</dbReference>
<dbReference type="GO" id="GO:0006508">
    <property type="term" value="P:proteolysis"/>
    <property type="evidence" value="ECO:0007669"/>
    <property type="project" value="UniProtKB-KW"/>
</dbReference>
<keyword evidence="2 5" id="KW-0645">Protease</keyword>
<dbReference type="EMBL" id="JACHXS010000010">
    <property type="protein sequence ID" value="MBB3223859.1"/>
    <property type="molecule type" value="Genomic_DNA"/>
</dbReference>
<dbReference type="InterPro" id="IPR005151">
    <property type="entry name" value="Tail-specific_protease"/>
</dbReference>
<dbReference type="Pfam" id="PF03572">
    <property type="entry name" value="Peptidase_S41"/>
    <property type="match status" value="1"/>
</dbReference>
<proteinExistence type="inferred from homology"/>
<dbReference type="Gene3D" id="2.30.42.10">
    <property type="match status" value="1"/>
</dbReference>
<evidence type="ECO:0000256" key="5">
    <source>
        <dbReference type="RuleBase" id="RU004404"/>
    </source>
</evidence>
<evidence type="ECO:0000256" key="4">
    <source>
        <dbReference type="ARBA" id="ARBA00022825"/>
    </source>
</evidence>
<comment type="similarity">
    <text evidence="1 5">Belongs to the peptidase S41A family.</text>
</comment>
<dbReference type="FunFam" id="2.30.42.10:FF:000063">
    <property type="entry name" value="Peptidase, S41 family"/>
    <property type="match status" value="1"/>
</dbReference>
<dbReference type="AlphaFoldDB" id="A0A7W5EEK3"/>
<protein>
    <submittedName>
        <fullName evidence="9">Carboxyl-terminal processing protease</fullName>
        <ecNumber evidence="9">3.4.21.102</ecNumber>
    </submittedName>
</protein>
<dbReference type="PANTHER" id="PTHR32060">
    <property type="entry name" value="TAIL-SPECIFIC PROTEASE"/>
    <property type="match status" value="1"/>
</dbReference>
<dbReference type="FunFam" id="3.30.750.44:FF:000001">
    <property type="entry name" value="S41 family peptidase"/>
    <property type="match status" value="1"/>
</dbReference>
<evidence type="ECO:0000259" key="8">
    <source>
        <dbReference type="PROSITE" id="PS50106"/>
    </source>
</evidence>
<feature type="region of interest" description="Disordered" evidence="7">
    <location>
        <begin position="1"/>
        <end position="46"/>
    </location>
</feature>
<reference evidence="9 10" key="1">
    <citation type="submission" date="2020-08" db="EMBL/GenBank/DDBJ databases">
        <title>Genomic Encyclopedia of Type Strains, Phase III (KMG-III): the genomes of soil and plant-associated and newly described type strains.</title>
        <authorList>
            <person name="Whitman W."/>
        </authorList>
    </citation>
    <scope>NUCLEOTIDE SEQUENCE [LARGE SCALE GENOMIC DNA]</scope>
    <source>
        <strain evidence="9 10">CECT 7753</strain>
    </source>
</reference>
<feature type="domain" description="PDZ" evidence="8">
    <location>
        <begin position="136"/>
        <end position="205"/>
    </location>
</feature>
<keyword evidence="3 5" id="KW-0378">Hydrolase</keyword>
<evidence type="ECO:0000256" key="7">
    <source>
        <dbReference type="SAM" id="MobiDB-lite"/>
    </source>
</evidence>
<dbReference type="InterPro" id="IPR001478">
    <property type="entry name" value="PDZ"/>
</dbReference>
<keyword evidence="4 5" id="KW-0720">Serine protease</keyword>
<dbReference type="InterPro" id="IPR036034">
    <property type="entry name" value="PDZ_sf"/>
</dbReference>
<organism evidence="9 10">
    <name type="scientific">Pseudoduganella umbonata</name>
    <dbReference type="NCBI Taxonomy" id="864828"/>
    <lineage>
        <taxon>Bacteria</taxon>
        <taxon>Pseudomonadati</taxon>
        <taxon>Pseudomonadota</taxon>
        <taxon>Betaproteobacteria</taxon>
        <taxon>Burkholderiales</taxon>
        <taxon>Oxalobacteraceae</taxon>
        <taxon>Telluria group</taxon>
        <taxon>Pseudoduganella</taxon>
    </lineage>
</organism>
<dbReference type="CDD" id="cd07560">
    <property type="entry name" value="Peptidase_S41_CPP"/>
    <property type="match status" value="1"/>
</dbReference>
<dbReference type="GO" id="GO:0030288">
    <property type="term" value="C:outer membrane-bounded periplasmic space"/>
    <property type="evidence" value="ECO:0007669"/>
    <property type="project" value="TreeGrafter"/>
</dbReference>
<dbReference type="PROSITE" id="PS50106">
    <property type="entry name" value="PDZ"/>
    <property type="match status" value="1"/>
</dbReference>
<accession>A0A7W5EEK3</accession>
<evidence type="ECO:0000313" key="10">
    <source>
        <dbReference type="Proteomes" id="UP000584325"/>
    </source>
</evidence>
<evidence type="ECO:0000313" key="9">
    <source>
        <dbReference type="EMBL" id="MBB3223859.1"/>
    </source>
</evidence>
<evidence type="ECO:0000256" key="2">
    <source>
        <dbReference type="ARBA" id="ARBA00022670"/>
    </source>
</evidence>
<dbReference type="PANTHER" id="PTHR32060:SF30">
    <property type="entry name" value="CARBOXY-TERMINAL PROCESSING PROTEASE CTPA"/>
    <property type="match status" value="1"/>
</dbReference>
<dbReference type="Pfam" id="PF17820">
    <property type="entry name" value="PDZ_6"/>
    <property type="match status" value="1"/>
</dbReference>
<evidence type="ECO:0000256" key="1">
    <source>
        <dbReference type="ARBA" id="ARBA00009179"/>
    </source>
</evidence>
<dbReference type="SMART" id="SM00245">
    <property type="entry name" value="TSPc"/>
    <property type="match status" value="1"/>
</dbReference>
<dbReference type="InterPro" id="IPR029045">
    <property type="entry name" value="ClpP/crotonase-like_dom_sf"/>
</dbReference>
<dbReference type="SUPFAM" id="SSF52096">
    <property type="entry name" value="ClpP/crotonase"/>
    <property type="match status" value="1"/>
</dbReference>
<dbReference type="Gene3D" id="3.90.226.10">
    <property type="entry name" value="2-enoyl-CoA Hydratase, Chain A, domain 1"/>
    <property type="match status" value="1"/>
</dbReference>
<feature type="coiled-coil region" evidence="6">
    <location>
        <begin position="450"/>
        <end position="477"/>
    </location>
</feature>
<dbReference type="InterPro" id="IPR041489">
    <property type="entry name" value="PDZ_6"/>
</dbReference>
<dbReference type="Pfam" id="PF22694">
    <property type="entry name" value="CtpB_N-like"/>
    <property type="match status" value="1"/>
</dbReference>
<feature type="compositionally biased region" description="Low complexity" evidence="7">
    <location>
        <begin position="1"/>
        <end position="39"/>
    </location>
</feature>
<dbReference type="InterPro" id="IPR004447">
    <property type="entry name" value="Peptidase_S41A"/>
</dbReference>
<gene>
    <name evidence="9" type="ORF">FHS02_004712</name>
</gene>
<dbReference type="GO" id="GO:0004252">
    <property type="term" value="F:serine-type endopeptidase activity"/>
    <property type="evidence" value="ECO:0007669"/>
    <property type="project" value="UniProtKB-EC"/>
</dbReference>
<name>A0A7W5EEK3_9BURK</name>
<evidence type="ECO:0000256" key="3">
    <source>
        <dbReference type="ARBA" id="ARBA00022801"/>
    </source>
</evidence>
<dbReference type="RefSeq" id="WP_371861424.1">
    <property type="nucleotide sequence ID" value="NZ_CP040017.1"/>
</dbReference>
<dbReference type="CDD" id="cd06782">
    <property type="entry name" value="cpPDZ_CPP-like"/>
    <property type="match status" value="1"/>
</dbReference>
<dbReference type="SMART" id="SM00228">
    <property type="entry name" value="PDZ"/>
    <property type="match status" value="1"/>
</dbReference>
<dbReference type="Gene3D" id="3.30.750.44">
    <property type="match status" value="1"/>
</dbReference>
<keyword evidence="6" id="KW-0175">Coiled coil</keyword>
<evidence type="ECO:0000256" key="6">
    <source>
        <dbReference type="SAM" id="Coils"/>
    </source>
</evidence>
<dbReference type="EC" id="3.4.21.102" evidence="9"/>